<comment type="caution">
    <text evidence="2">The sequence shown here is derived from an EMBL/GenBank/DDBJ whole genome shotgun (WGS) entry which is preliminary data.</text>
</comment>
<keyword evidence="3" id="KW-1185">Reference proteome</keyword>
<gene>
    <name evidence="2" type="ORF">GOP47_0011893</name>
</gene>
<protein>
    <recommendedName>
        <fullName evidence="4">Transmembrane protein</fullName>
    </recommendedName>
</protein>
<dbReference type="EMBL" id="JABFUD020000011">
    <property type="protein sequence ID" value="KAI5073880.1"/>
    <property type="molecule type" value="Genomic_DNA"/>
</dbReference>
<accession>A0A9D4UU61</accession>
<evidence type="ECO:0000256" key="1">
    <source>
        <dbReference type="SAM" id="Phobius"/>
    </source>
</evidence>
<dbReference type="PANTHER" id="PTHR33287">
    <property type="entry name" value="OS03G0453550 PROTEIN"/>
    <property type="match status" value="1"/>
</dbReference>
<feature type="transmembrane region" description="Helical" evidence="1">
    <location>
        <begin position="87"/>
        <end position="105"/>
    </location>
</feature>
<keyword evidence="1" id="KW-0812">Transmembrane</keyword>
<proteinExistence type="predicted"/>
<keyword evidence="1" id="KW-0472">Membrane</keyword>
<dbReference type="PANTHER" id="PTHR33287:SF11">
    <property type="entry name" value="OS03G0778400 PROTEIN"/>
    <property type="match status" value="1"/>
</dbReference>
<dbReference type="AlphaFoldDB" id="A0A9D4UU61"/>
<evidence type="ECO:0000313" key="3">
    <source>
        <dbReference type="Proteomes" id="UP000886520"/>
    </source>
</evidence>
<evidence type="ECO:0000313" key="2">
    <source>
        <dbReference type="EMBL" id="KAI5073880.1"/>
    </source>
</evidence>
<dbReference type="OrthoDB" id="1679871at2759"/>
<keyword evidence="1" id="KW-1133">Transmembrane helix</keyword>
<reference evidence="2" key="1">
    <citation type="submission" date="2021-01" db="EMBL/GenBank/DDBJ databases">
        <title>Adiantum capillus-veneris genome.</title>
        <authorList>
            <person name="Fang Y."/>
            <person name="Liao Q."/>
        </authorList>
    </citation>
    <scope>NUCLEOTIDE SEQUENCE</scope>
    <source>
        <strain evidence="2">H3</strain>
        <tissue evidence="2">Leaf</tissue>
    </source>
</reference>
<feature type="transmembrane region" description="Helical" evidence="1">
    <location>
        <begin position="211"/>
        <end position="233"/>
    </location>
</feature>
<evidence type="ECO:0008006" key="4">
    <source>
        <dbReference type="Google" id="ProtNLM"/>
    </source>
</evidence>
<feature type="transmembrane region" description="Helical" evidence="1">
    <location>
        <begin position="117"/>
        <end position="138"/>
    </location>
</feature>
<dbReference type="Proteomes" id="UP000886520">
    <property type="component" value="Chromosome 11"/>
</dbReference>
<name>A0A9D4UU61_ADICA</name>
<sequence length="242" mass="26998">MACCYAGPSSASSPVLPNVLQMSSFIGDDHDDDGIVFEKRSSNLPSIFTSENHEHRVTLEDWTKQYESSERHLVRKQANCSSARSDLYQILGLFFVFQGVVLTAVAQANQLRCHNWILPFFLCLLTSLAAFGACLQKLKEISELTEQHRLERAHYVSLRRSIENLKQEGVSFDVRKGQPELKGPYTEAESSGRGSIDNVCSSFSHFCSVWILSYAGAVLLLLCVFSALTLFSVHQILCNPGK</sequence>
<organism evidence="2 3">
    <name type="scientific">Adiantum capillus-veneris</name>
    <name type="common">Maidenhair fern</name>
    <dbReference type="NCBI Taxonomy" id="13818"/>
    <lineage>
        <taxon>Eukaryota</taxon>
        <taxon>Viridiplantae</taxon>
        <taxon>Streptophyta</taxon>
        <taxon>Embryophyta</taxon>
        <taxon>Tracheophyta</taxon>
        <taxon>Polypodiopsida</taxon>
        <taxon>Polypodiidae</taxon>
        <taxon>Polypodiales</taxon>
        <taxon>Pteridineae</taxon>
        <taxon>Pteridaceae</taxon>
        <taxon>Vittarioideae</taxon>
        <taxon>Adiantum</taxon>
    </lineage>
</organism>